<dbReference type="EMBL" id="BJWL01000028">
    <property type="protein sequence ID" value="GFZ19949.1"/>
    <property type="molecule type" value="Genomic_DNA"/>
</dbReference>
<evidence type="ECO:0000313" key="1">
    <source>
        <dbReference type="EMBL" id="GFZ19949.1"/>
    </source>
</evidence>
<dbReference type="AlphaFoldDB" id="A0A7J0HA55"/>
<dbReference type="Proteomes" id="UP000585474">
    <property type="component" value="Unassembled WGS sequence"/>
</dbReference>
<comment type="caution">
    <text evidence="1">The sequence shown here is derived from an EMBL/GenBank/DDBJ whole genome shotgun (WGS) entry which is preliminary data.</text>
</comment>
<reference evidence="1 2" key="1">
    <citation type="submission" date="2019-07" db="EMBL/GenBank/DDBJ databases">
        <title>De Novo Assembly of kiwifruit Actinidia rufa.</title>
        <authorList>
            <person name="Sugita-Konishi S."/>
            <person name="Sato K."/>
            <person name="Mori E."/>
            <person name="Abe Y."/>
            <person name="Kisaki G."/>
            <person name="Hamano K."/>
            <person name="Suezawa K."/>
            <person name="Otani M."/>
            <person name="Fukuda T."/>
            <person name="Manabe T."/>
            <person name="Gomi K."/>
            <person name="Tabuchi M."/>
            <person name="Akimitsu K."/>
            <person name="Kataoka I."/>
        </authorList>
    </citation>
    <scope>NUCLEOTIDE SEQUENCE [LARGE SCALE GENOMIC DNA]</scope>
    <source>
        <strain evidence="2">cv. Fuchu</strain>
    </source>
</reference>
<sequence>MIGDYRLGFRANVASEVEERRRPWEVVGGAIPTVSETVADIEAGVISFPVCMLGPSCFFPGPTLMKAGGLHKLAQL</sequence>
<name>A0A7J0HA55_9ERIC</name>
<protein>
    <submittedName>
        <fullName evidence="1">Uncharacterized protein</fullName>
    </submittedName>
</protein>
<keyword evidence="2" id="KW-1185">Reference proteome</keyword>
<accession>A0A7J0HA55</accession>
<organism evidence="1 2">
    <name type="scientific">Actinidia rufa</name>
    <dbReference type="NCBI Taxonomy" id="165716"/>
    <lineage>
        <taxon>Eukaryota</taxon>
        <taxon>Viridiplantae</taxon>
        <taxon>Streptophyta</taxon>
        <taxon>Embryophyta</taxon>
        <taxon>Tracheophyta</taxon>
        <taxon>Spermatophyta</taxon>
        <taxon>Magnoliopsida</taxon>
        <taxon>eudicotyledons</taxon>
        <taxon>Gunneridae</taxon>
        <taxon>Pentapetalae</taxon>
        <taxon>asterids</taxon>
        <taxon>Ericales</taxon>
        <taxon>Actinidiaceae</taxon>
        <taxon>Actinidia</taxon>
    </lineage>
</organism>
<evidence type="ECO:0000313" key="2">
    <source>
        <dbReference type="Proteomes" id="UP000585474"/>
    </source>
</evidence>
<proteinExistence type="predicted"/>
<gene>
    <name evidence="1" type="ORF">Acr_28g0006540</name>
</gene>